<dbReference type="GO" id="GO:0006281">
    <property type="term" value="P:DNA repair"/>
    <property type="evidence" value="ECO:0007669"/>
    <property type="project" value="TreeGrafter"/>
</dbReference>
<reference evidence="6" key="1">
    <citation type="submission" date="2023-04" db="EMBL/GenBank/DDBJ databases">
        <title>Chromosome-level genome of Chaenocephalus aceratus.</title>
        <authorList>
            <person name="Park H."/>
        </authorList>
    </citation>
    <scope>NUCLEOTIDE SEQUENCE</scope>
    <source>
        <strain evidence="6">DE</strain>
        <tissue evidence="6">Muscle</tissue>
    </source>
</reference>
<sequence>MDPLFFAITSSEPPRPHTPPPGEKDEACIVLSGSDSDPELSRGKTPTPRSPGGKQSEGEDEDEDEPPKDKQKPEEEEEDKRQQIKDKQSAPPHLRTEGVEILKRLLLPFCASPYTDRIYLYTKDGTPLSSSFTPLDIKLTNWDELPEAFSRRRENRIQVLRFVQDWSGLAAMKQKLLQRSGRLFHSPTLGLQQLAAAQRPHSSTKRYLGKDDVAEASLSKAQQEGGCVRLVTKEAFFTKRKSLASEKPPASESAVSESCETMEDQPPSESGFLQAVDSDGVPLCLSCQQHCSTTGGAWDTRFCSHKISLKIEEKELGRPQLVE</sequence>
<protein>
    <submittedName>
        <fullName evidence="6">DNA annealing helicase and endonuclease ZRANB3</fullName>
    </submittedName>
</protein>
<dbReference type="GO" id="GO:0031297">
    <property type="term" value="P:replication fork processing"/>
    <property type="evidence" value="ECO:0007669"/>
    <property type="project" value="TreeGrafter"/>
</dbReference>
<dbReference type="GO" id="GO:0016787">
    <property type="term" value="F:hydrolase activity"/>
    <property type="evidence" value="ECO:0007669"/>
    <property type="project" value="UniProtKB-KW"/>
</dbReference>
<dbReference type="PANTHER" id="PTHR45766:SF3">
    <property type="entry name" value="DNA ANNEALING HELICASE AND ENDONUCLEASE ZRANB3"/>
    <property type="match status" value="1"/>
</dbReference>
<keyword evidence="2" id="KW-0378">Hydrolase</keyword>
<dbReference type="AlphaFoldDB" id="A0AAD9B3R9"/>
<keyword evidence="6" id="KW-0540">Nuclease</keyword>
<feature type="region of interest" description="Disordered" evidence="5">
    <location>
        <begin position="1"/>
        <end position="95"/>
    </location>
</feature>
<keyword evidence="7" id="KW-1185">Reference proteome</keyword>
<evidence type="ECO:0000256" key="1">
    <source>
        <dbReference type="ARBA" id="ARBA00022741"/>
    </source>
</evidence>
<evidence type="ECO:0000256" key="5">
    <source>
        <dbReference type="SAM" id="MobiDB-lite"/>
    </source>
</evidence>
<name>A0AAD9B3R9_DISEL</name>
<evidence type="ECO:0000313" key="7">
    <source>
        <dbReference type="Proteomes" id="UP001228049"/>
    </source>
</evidence>
<dbReference type="PANTHER" id="PTHR45766">
    <property type="entry name" value="DNA ANNEALING HELICASE AND ENDONUCLEASE ZRANB3 FAMILY MEMBER"/>
    <property type="match status" value="1"/>
</dbReference>
<feature type="compositionally biased region" description="Basic and acidic residues" evidence="5">
    <location>
        <begin position="67"/>
        <end position="95"/>
    </location>
</feature>
<accession>A0AAD9B3R9</accession>
<feature type="region of interest" description="Disordered" evidence="5">
    <location>
        <begin position="242"/>
        <end position="270"/>
    </location>
</feature>
<keyword evidence="3 6" id="KW-0347">Helicase</keyword>
<evidence type="ECO:0000313" key="6">
    <source>
        <dbReference type="EMBL" id="KAK1876775.1"/>
    </source>
</evidence>
<evidence type="ECO:0000256" key="4">
    <source>
        <dbReference type="ARBA" id="ARBA00022840"/>
    </source>
</evidence>
<dbReference type="Proteomes" id="UP001228049">
    <property type="component" value="Unassembled WGS sequence"/>
</dbReference>
<evidence type="ECO:0000256" key="2">
    <source>
        <dbReference type="ARBA" id="ARBA00022801"/>
    </source>
</evidence>
<evidence type="ECO:0000256" key="3">
    <source>
        <dbReference type="ARBA" id="ARBA00022806"/>
    </source>
</evidence>
<dbReference type="GO" id="GO:0043596">
    <property type="term" value="C:nuclear replication fork"/>
    <property type="evidence" value="ECO:0007669"/>
    <property type="project" value="TreeGrafter"/>
</dbReference>
<dbReference type="GO" id="GO:0004386">
    <property type="term" value="F:helicase activity"/>
    <property type="evidence" value="ECO:0007669"/>
    <property type="project" value="UniProtKB-KW"/>
</dbReference>
<dbReference type="GO" id="GO:0004520">
    <property type="term" value="F:DNA endonuclease activity"/>
    <property type="evidence" value="ECO:0007669"/>
    <property type="project" value="TreeGrafter"/>
</dbReference>
<keyword evidence="6" id="KW-0255">Endonuclease</keyword>
<comment type="caution">
    <text evidence="6">The sequence shown here is derived from an EMBL/GenBank/DDBJ whole genome shotgun (WGS) entry which is preliminary data.</text>
</comment>
<proteinExistence type="predicted"/>
<keyword evidence="4" id="KW-0067">ATP-binding</keyword>
<keyword evidence="1" id="KW-0547">Nucleotide-binding</keyword>
<organism evidence="6 7">
    <name type="scientific">Dissostichus eleginoides</name>
    <name type="common">Patagonian toothfish</name>
    <name type="synonym">Dissostichus amissus</name>
    <dbReference type="NCBI Taxonomy" id="100907"/>
    <lineage>
        <taxon>Eukaryota</taxon>
        <taxon>Metazoa</taxon>
        <taxon>Chordata</taxon>
        <taxon>Craniata</taxon>
        <taxon>Vertebrata</taxon>
        <taxon>Euteleostomi</taxon>
        <taxon>Actinopterygii</taxon>
        <taxon>Neopterygii</taxon>
        <taxon>Teleostei</taxon>
        <taxon>Neoteleostei</taxon>
        <taxon>Acanthomorphata</taxon>
        <taxon>Eupercaria</taxon>
        <taxon>Perciformes</taxon>
        <taxon>Notothenioidei</taxon>
        <taxon>Nototheniidae</taxon>
        <taxon>Dissostichus</taxon>
    </lineage>
</organism>
<dbReference type="EMBL" id="JASDAP010000028">
    <property type="protein sequence ID" value="KAK1876775.1"/>
    <property type="molecule type" value="Genomic_DNA"/>
</dbReference>
<dbReference type="GO" id="GO:0005524">
    <property type="term" value="F:ATP binding"/>
    <property type="evidence" value="ECO:0007669"/>
    <property type="project" value="UniProtKB-KW"/>
</dbReference>
<gene>
    <name evidence="6" type="ORF">KUDE01_002096</name>
</gene>